<reference evidence="4" key="1">
    <citation type="submission" date="2025-08" db="UniProtKB">
        <authorList>
            <consortium name="Ensembl"/>
        </authorList>
    </citation>
    <scope>IDENTIFICATION</scope>
</reference>
<keyword evidence="1" id="KW-0433">Leucine-rich repeat</keyword>
<protein>
    <recommendedName>
        <fullName evidence="3">NACHT LRR and PYD domain-containing protein</fullName>
    </recommendedName>
</protein>
<dbReference type="Pfam" id="PF13516">
    <property type="entry name" value="LRR_6"/>
    <property type="match status" value="7"/>
</dbReference>
<evidence type="ECO:0000313" key="5">
    <source>
        <dbReference type="Proteomes" id="UP000694621"/>
    </source>
</evidence>
<accession>A0A8B9GYF2</accession>
<proteinExistence type="predicted"/>
<dbReference type="InterPro" id="IPR051261">
    <property type="entry name" value="NLR"/>
</dbReference>
<name>A0A8B9GYF2_ASTMX</name>
<organism evidence="4 5">
    <name type="scientific">Astyanax mexicanus</name>
    <name type="common">Blind cave fish</name>
    <name type="synonym">Astyanax fasciatus mexicanus</name>
    <dbReference type="NCBI Taxonomy" id="7994"/>
    <lineage>
        <taxon>Eukaryota</taxon>
        <taxon>Metazoa</taxon>
        <taxon>Chordata</taxon>
        <taxon>Craniata</taxon>
        <taxon>Vertebrata</taxon>
        <taxon>Euteleostomi</taxon>
        <taxon>Actinopterygii</taxon>
        <taxon>Neopterygii</taxon>
        <taxon>Teleostei</taxon>
        <taxon>Ostariophysi</taxon>
        <taxon>Characiformes</taxon>
        <taxon>Characoidei</taxon>
        <taxon>Acestrorhamphidae</taxon>
        <taxon>Acestrorhamphinae</taxon>
        <taxon>Astyanax</taxon>
    </lineage>
</organism>
<dbReference type="SUPFAM" id="SSF52047">
    <property type="entry name" value="RNI-like"/>
    <property type="match status" value="1"/>
</dbReference>
<dbReference type="Ensembl" id="ENSAMXT00005005939.1">
    <property type="protein sequence ID" value="ENSAMXP00005005178.1"/>
    <property type="gene ID" value="ENSAMXG00005003241.1"/>
</dbReference>
<sequence>MNRKKNVLKQKHSSKLRILKRTEDTLSDIHKSAVDQALQSQNGHLDLFVRFLLGLSQDSNQALLQHLLTQTEGISHNKEETVQYIQKKIKENSSAEKSINLFHCLNELDDNSVVEQVQQYLESGDLQSCKLSPSQWSAVVFVLLTTSQKMEVFDLHEYNKSGCGSGVVFQKLLPVAAASRTAYLTGTNLNKKSCATLASIICSESSSVRELHLSKNPLGDSGVKLISAGLKNSLCKVESLWMVDCNISNEGCAALASALKSNPSHLIVLDLSRNNLGNSGIKLLSVGLENPLCILKILWLRYCNITDEGCAALASALKSNPSHLKELHLSGNKLGDSGVKLLSAGLGNPLCTVEILWLKYCDITDEGCAALAAARKSNPSHLKELDLTGNAQIRTGYELLFAFNHDNVPVFTSYY</sequence>
<dbReference type="Gene3D" id="3.80.10.10">
    <property type="entry name" value="Ribonuclease Inhibitor"/>
    <property type="match status" value="2"/>
</dbReference>
<feature type="domain" description="NACHT LRR and PYD" evidence="3">
    <location>
        <begin position="10"/>
        <end position="116"/>
    </location>
</feature>
<dbReference type="PANTHER" id="PTHR24106">
    <property type="entry name" value="NACHT, LRR AND CARD DOMAINS-CONTAINING"/>
    <property type="match status" value="1"/>
</dbReference>
<dbReference type="AlphaFoldDB" id="A0A8B9GYF2"/>
<evidence type="ECO:0000256" key="1">
    <source>
        <dbReference type="ARBA" id="ARBA00022614"/>
    </source>
</evidence>
<evidence type="ECO:0000313" key="4">
    <source>
        <dbReference type="Ensembl" id="ENSAMXP00005005178.1"/>
    </source>
</evidence>
<dbReference type="InterPro" id="IPR041267">
    <property type="entry name" value="NLRP_HD2"/>
</dbReference>
<dbReference type="InterPro" id="IPR032675">
    <property type="entry name" value="LRR_dom_sf"/>
</dbReference>
<keyword evidence="2" id="KW-0677">Repeat</keyword>
<dbReference type="InterPro" id="IPR001611">
    <property type="entry name" value="Leu-rich_rpt"/>
</dbReference>
<evidence type="ECO:0000256" key="2">
    <source>
        <dbReference type="ARBA" id="ARBA00022737"/>
    </source>
</evidence>
<evidence type="ECO:0000259" key="3">
    <source>
        <dbReference type="Pfam" id="PF17776"/>
    </source>
</evidence>
<dbReference type="FunFam" id="3.80.10.10:FF:000782">
    <property type="entry name" value="Si:ch211-196h16.4"/>
    <property type="match status" value="1"/>
</dbReference>
<dbReference type="SMART" id="SM00368">
    <property type="entry name" value="LRR_RI"/>
    <property type="match status" value="6"/>
</dbReference>
<dbReference type="Proteomes" id="UP000694621">
    <property type="component" value="Unplaced"/>
</dbReference>
<dbReference type="Pfam" id="PF17776">
    <property type="entry name" value="NLRC4_HD2"/>
    <property type="match status" value="1"/>
</dbReference>